<feature type="domain" description="BioF2-like acetyltransferase" evidence="7">
    <location>
        <begin position="144"/>
        <end position="275"/>
    </location>
</feature>
<protein>
    <recommendedName>
        <fullName evidence="7">BioF2-like acetyltransferase domain-containing protein</fullName>
    </recommendedName>
</protein>
<dbReference type="PANTHER" id="PTHR36174">
    <property type="entry name" value="LIPID II:GLYCINE GLYCYLTRANSFERASE"/>
    <property type="match status" value="1"/>
</dbReference>
<proteinExistence type="inferred from homology"/>
<dbReference type="SUPFAM" id="SSF55729">
    <property type="entry name" value="Acyl-CoA N-acyltransferases (Nat)"/>
    <property type="match status" value="1"/>
</dbReference>
<keyword evidence="5" id="KW-0012">Acyltransferase</keyword>
<dbReference type="InterPro" id="IPR050644">
    <property type="entry name" value="PG_Glycine_Bridge_Synth"/>
</dbReference>
<dbReference type="RefSeq" id="WP_008477198.1">
    <property type="nucleotide sequence ID" value="NZ_CAGS01000179.1"/>
</dbReference>
<comment type="caution">
    <text evidence="8">The sequence shown here is derived from an EMBL/GenBank/DDBJ whole genome shotgun (WGS) entry which is preliminary data.</text>
</comment>
<organism evidence="8 9">
    <name type="scientific">Nitrolancea hollandica Lb</name>
    <dbReference type="NCBI Taxonomy" id="1129897"/>
    <lineage>
        <taxon>Bacteria</taxon>
        <taxon>Pseudomonadati</taxon>
        <taxon>Thermomicrobiota</taxon>
        <taxon>Thermomicrobia</taxon>
        <taxon>Sphaerobacterales</taxon>
        <taxon>Sphaerobacterineae</taxon>
        <taxon>Sphaerobacteraceae</taxon>
        <taxon>Nitrolancea</taxon>
    </lineage>
</organism>
<dbReference type="PANTHER" id="PTHR36174:SF1">
    <property type="entry name" value="LIPID II:GLYCINE GLYCYLTRANSFERASE"/>
    <property type="match status" value="1"/>
</dbReference>
<keyword evidence="3" id="KW-0133">Cell shape</keyword>
<comment type="similarity">
    <text evidence="1">Belongs to the FemABX family.</text>
</comment>
<keyword evidence="2" id="KW-0808">Transferase</keyword>
<evidence type="ECO:0000313" key="9">
    <source>
        <dbReference type="Proteomes" id="UP000004221"/>
    </source>
</evidence>
<evidence type="ECO:0000256" key="6">
    <source>
        <dbReference type="ARBA" id="ARBA00023316"/>
    </source>
</evidence>
<sequence>MMILDLKDERWMRFLRSCPEASPFHHPIWSNLLAECYGYRPHVLALNGESDQITAGLAVMDVSRSSKQRRWVSLPFTDYHPLLTLGQPADLVAGELVNLVTSEKLDVFELRAALPDQHHIFNQSGAVRHTLALTPNPDDTFQRFSKMHQRNIRKAERSGINIKVGHSASDVQMYYRLHLLTRKRLGAPVQPWRFFHLIARNVVEEGLGFVLSAHANQVPVAAAVFLAWNGMLIYKYGASDPRFWKYRPNNLLFWTAIQWACENGYHTLDWGRTDLDDAGLREFKRGWGSTEEPLTYSVIADHPPKPSSTLLYKAMRKVIRHSPPWVCRAIGECWYRYAA</sequence>
<dbReference type="AlphaFoldDB" id="I4EG75"/>
<dbReference type="OrthoDB" id="9785911at2"/>
<gene>
    <name evidence="8" type="ORF">NITHO_260002</name>
</gene>
<keyword evidence="6" id="KW-0961">Cell wall biogenesis/degradation</keyword>
<dbReference type="InterPro" id="IPR038740">
    <property type="entry name" value="BioF2-like_GNAT_dom"/>
</dbReference>
<evidence type="ECO:0000256" key="1">
    <source>
        <dbReference type="ARBA" id="ARBA00009943"/>
    </source>
</evidence>
<dbReference type="GO" id="GO:0016755">
    <property type="term" value="F:aminoacyltransferase activity"/>
    <property type="evidence" value="ECO:0007669"/>
    <property type="project" value="InterPro"/>
</dbReference>
<dbReference type="GO" id="GO:0071555">
    <property type="term" value="P:cell wall organization"/>
    <property type="evidence" value="ECO:0007669"/>
    <property type="project" value="UniProtKB-KW"/>
</dbReference>
<name>I4EG75_9BACT</name>
<evidence type="ECO:0000256" key="4">
    <source>
        <dbReference type="ARBA" id="ARBA00022984"/>
    </source>
</evidence>
<dbReference type="EMBL" id="CAGS01000179">
    <property type="protein sequence ID" value="CCF83687.1"/>
    <property type="molecule type" value="Genomic_DNA"/>
</dbReference>
<accession>I4EG75</accession>
<evidence type="ECO:0000256" key="5">
    <source>
        <dbReference type="ARBA" id="ARBA00023315"/>
    </source>
</evidence>
<keyword evidence="4" id="KW-0573">Peptidoglycan synthesis</keyword>
<dbReference type="GO" id="GO:0009252">
    <property type="term" value="P:peptidoglycan biosynthetic process"/>
    <property type="evidence" value="ECO:0007669"/>
    <property type="project" value="UniProtKB-KW"/>
</dbReference>
<dbReference type="GO" id="GO:0008360">
    <property type="term" value="P:regulation of cell shape"/>
    <property type="evidence" value="ECO:0007669"/>
    <property type="project" value="UniProtKB-KW"/>
</dbReference>
<dbReference type="Pfam" id="PF13480">
    <property type="entry name" value="Acetyltransf_6"/>
    <property type="match status" value="1"/>
</dbReference>
<dbReference type="Proteomes" id="UP000004221">
    <property type="component" value="Unassembled WGS sequence"/>
</dbReference>
<evidence type="ECO:0000259" key="7">
    <source>
        <dbReference type="Pfam" id="PF13480"/>
    </source>
</evidence>
<keyword evidence="9" id="KW-1185">Reference proteome</keyword>
<dbReference type="InterPro" id="IPR003447">
    <property type="entry name" value="FEMABX"/>
</dbReference>
<evidence type="ECO:0000256" key="3">
    <source>
        <dbReference type="ARBA" id="ARBA00022960"/>
    </source>
</evidence>
<dbReference type="Gene3D" id="3.40.630.30">
    <property type="match status" value="1"/>
</dbReference>
<dbReference type="PROSITE" id="PS51191">
    <property type="entry name" value="FEMABX"/>
    <property type="match status" value="1"/>
</dbReference>
<reference evidence="8 9" key="1">
    <citation type="journal article" date="2012" name="ISME J.">
        <title>Nitrification expanded: discovery, physiology and genomics of a nitrite-oxidizing bacterium from the phylum Chloroflexi.</title>
        <authorList>
            <person name="Sorokin D.Y."/>
            <person name="Lucker S."/>
            <person name="Vejmelkova D."/>
            <person name="Kostrikina N.A."/>
            <person name="Kleerebezem R."/>
            <person name="Rijpstra W.I."/>
            <person name="Damste J.S."/>
            <person name="Le Paslier D."/>
            <person name="Muyzer G."/>
            <person name="Wagner M."/>
            <person name="van Loosdrecht M.C."/>
            <person name="Daims H."/>
        </authorList>
    </citation>
    <scope>NUCLEOTIDE SEQUENCE [LARGE SCALE GENOMIC DNA]</scope>
    <source>
        <strain evidence="9">none</strain>
    </source>
</reference>
<evidence type="ECO:0000313" key="8">
    <source>
        <dbReference type="EMBL" id="CCF83687.1"/>
    </source>
</evidence>
<evidence type="ECO:0000256" key="2">
    <source>
        <dbReference type="ARBA" id="ARBA00022679"/>
    </source>
</evidence>
<dbReference type="InterPro" id="IPR016181">
    <property type="entry name" value="Acyl_CoA_acyltransferase"/>
</dbReference>